<evidence type="ECO:0000256" key="1">
    <source>
        <dbReference type="ARBA" id="ARBA00022723"/>
    </source>
</evidence>
<comment type="caution">
    <text evidence="4">The sequence shown here is derived from an EMBL/GenBank/DDBJ whole genome shotgun (WGS) entry which is preliminary data.</text>
</comment>
<dbReference type="PANTHER" id="PTHR22789">
    <property type="entry name" value="FUCULOSE PHOSPHATE ALDOLASE"/>
    <property type="match status" value="1"/>
</dbReference>
<proteinExistence type="predicted"/>
<protein>
    <submittedName>
        <fullName evidence="4">Class II aldolase/adducin family protein</fullName>
    </submittedName>
</protein>
<evidence type="ECO:0000256" key="2">
    <source>
        <dbReference type="ARBA" id="ARBA00023239"/>
    </source>
</evidence>
<dbReference type="GO" id="GO:0019323">
    <property type="term" value="P:pentose catabolic process"/>
    <property type="evidence" value="ECO:0007669"/>
    <property type="project" value="TreeGrafter"/>
</dbReference>
<keyword evidence="5" id="KW-1185">Reference proteome</keyword>
<dbReference type="AlphaFoldDB" id="A0A9J6PLI0"/>
<sequence length="220" mass="22695">MSAEGAARASVLAATLAMSRSGLTPGKSGNVSARVPGGMVITPTGVPYEGLTEAQLSFVGEDGATREGEPLPSSEWHFHMAVYAAKPDVGAVVHTHSRFATALACTETGQRDGIPPFHYMVAVAGGTDIACAPYATFGTEELAGHVVAALKGRNACLLAHHGVIACGATPEKALALAHEVETLAAQYVTALGVGGVRLLDRDEMARVIGKFRTYGQQPKA</sequence>
<reference evidence="4" key="1">
    <citation type="submission" date="2022-06" db="EMBL/GenBank/DDBJ databases">
        <title>Isolation and Genomics of Futiania mangrovii gen. nov., sp. nov., a Rare and Metabolically-versatile member in the Class Alphaproteobacteria.</title>
        <authorList>
            <person name="Liu L."/>
            <person name="Huang W.-C."/>
            <person name="Pan J."/>
            <person name="Li J."/>
            <person name="Huang Y."/>
            <person name="Du H."/>
            <person name="Liu Y."/>
            <person name="Li M."/>
        </authorList>
    </citation>
    <scope>NUCLEOTIDE SEQUENCE</scope>
    <source>
        <strain evidence="4">FT118</strain>
    </source>
</reference>
<dbReference type="SUPFAM" id="SSF53639">
    <property type="entry name" value="AraD/HMP-PK domain-like"/>
    <property type="match status" value="1"/>
</dbReference>
<evidence type="ECO:0000313" key="4">
    <source>
        <dbReference type="EMBL" id="MCP1337495.1"/>
    </source>
</evidence>
<keyword evidence="1" id="KW-0479">Metal-binding</keyword>
<gene>
    <name evidence="4" type="ORF">NJQ99_13815</name>
</gene>
<dbReference type="GO" id="GO:0005829">
    <property type="term" value="C:cytosol"/>
    <property type="evidence" value="ECO:0007669"/>
    <property type="project" value="TreeGrafter"/>
</dbReference>
<organism evidence="4 5">
    <name type="scientific">Futiania mangrovi</name>
    <dbReference type="NCBI Taxonomy" id="2959716"/>
    <lineage>
        <taxon>Bacteria</taxon>
        <taxon>Pseudomonadati</taxon>
        <taxon>Pseudomonadota</taxon>
        <taxon>Alphaproteobacteria</taxon>
        <taxon>Futianiales</taxon>
        <taxon>Futianiaceae</taxon>
        <taxon>Futiania</taxon>
    </lineage>
</organism>
<dbReference type="GO" id="GO:0046872">
    <property type="term" value="F:metal ion binding"/>
    <property type="evidence" value="ECO:0007669"/>
    <property type="project" value="UniProtKB-KW"/>
</dbReference>
<dbReference type="Proteomes" id="UP001055804">
    <property type="component" value="Unassembled WGS sequence"/>
</dbReference>
<dbReference type="InterPro" id="IPR050197">
    <property type="entry name" value="Aldolase_class_II_sugar_metab"/>
</dbReference>
<dbReference type="SMART" id="SM01007">
    <property type="entry name" value="Aldolase_II"/>
    <property type="match status" value="1"/>
</dbReference>
<dbReference type="PANTHER" id="PTHR22789:SF0">
    <property type="entry name" value="3-OXO-TETRONATE 4-PHOSPHATE DECARBOXYLASE-RELATED"/>
    <property type="match status" value="1"/>
</dbReference>
<dbReference type="EMBL" id="JAMZFT010000003">
    <property type="protein sequence ID" value="MCP1337495.1"/>
    <property type="molecule type" value="Genomic_DNA"/>
</dbReference>
<keyword evidence="2" id="KW-0456">Lyase</keyword>
<dbReference type="Gene3D" id="3.40.225.10">
    <property type="entry name" value="Class II aldolase/adducin N-terminal domain"/>
    <property type="match status" value="1"/>
</dbReference>
<feature type="domain" description="Class II aldolase/adducin N-terminal" evidence="3">
    <location>
        <begin position="9"/>
        <end position="188"/>
    </location>
</feature>
<dbReference type="GO" id="GO:0016832">
    <property type="term" value="F:aldehyde-lyase activity"/>
    <property type="evidence" value="ECO:0007669"/>
    <property type="project" value="TreeGrafter"/>
</dbReference>
<evidence type="ECO:0000259" key="3">
    <source>
        <dbReference type="SMART" id="SM01007"/>
    </source>
</evidence>
<dbReference type="InterPro" id="IPR036409">
    <property type="entry name" value="Aldolase_II/adducin_N_sf"/>
</dbReference>
<dbReference type="RefSeq" id="WP_269333461.1">
    <property type="nucleotide sequence ID" value="NZ_JAMZFT010000003.1"/>
</dbReference>
<dbReference type="Pfam" id="PF00596">
    <property type="entry name" value="Aldolase_II"/>
    <property type="match status" value="1"/>
</dbReference>
<evidence type="ECO:0000313" key="5">
    <source>
        <dbReference type="Proteomes" id="UP001055804"/>
    </source>
</evidence>
<dbReference type="InterPro" id="IPR001303">
    <property type="entry name" value="Aldolase_II/adducin_N"/>
</dbReference>
<accession>A0A9J6PLI0</accession>
<name>A0A9J6PLI0_9PROT</name>